<keyword evidence="6 10" id="KW-0255">Endonuclease</keyword>
<evidence type="ECO:0000256" key="3">
    <source>
        <dbReference type="ARBA" id="ARBA00022490"/>
    </source>
</evidence>
<keyword evidence="4 10" id="KW-0540">Nuclease</keyword>
<keyword evidence="14" id="KW-1185">Reference proteome</keyword>
<keyword evidence="5" id="KW-0677">Repeat</keyword>
<name>A0A5E8BHU8_9ASCO</name>
<feature type="compositionally biased region" description="Basic and acidic residues" evidence="11">
    <location>
        <begin position="404"/>
        <end position="417"/>
    </location>
</feature>
<sequence>MATTKKFKTTELYVYDLTHRFQLTPFTASVSVTQELTEENLKNLEKHNEQLTDNGVATCNYCGPIPRDTQDPDYLRNHYRRDYHRYNIKRSFQHLSPLTEDEFERLVGELDESISGSDSDDSASDSEDKTNKIEALMRKTNLESISEYNIQQQEEHLMSSNSSNNTPYFLYTAPQLPEDKTLAVYKAVLDTKFTAPKGDAVAPLAERMSESLEALNAAGTSAIFMIGGGHFSGAIISHQRLRQTPTSTNPYADVQVLAHKSFHRYTTRRKQGGSQSASDNARGKANSAGSSLRRYNEAALEKEVRELLVEWAAPYLSKTSAIYVRANGRANRAVLMSFAGSPISASDPRVKTLPFTTRRATATEIKRAWWELSHAKIINKPKEETRKQTNTTATSTSTSSSKPTEQKESPNDVHTRELTALIRRSKIPSLLAYLKKNKLDAATFRLTPADTPEYAAAPTLLHYAAARGAHSMIVPLLKTLKADPTVPNTAGRTAAQVASDKATFGAFCVARAAMGEHPAVSWDWDTDAHVGAAVTKEEQRAQDARDAEERDKVKAAEAAANRGILEEAQRAEVERIKKEKRAAEARTAAHSHTLGGGGGGGGNAGAGLTGLSALTATLLELDPENRRRFEREQRAQAIEARLKKQNI</sequence>
<dbReference type="Pfam" id="PF18826">
    <property type="entry name" value="bVLRF1"/>
    <property type="match status" value="1"/>
</dbReference>
<accession>A0A5E8BHU8</accession>
<evidence type="ECO:0000256" key="6">
    <source>
        <dbReference type="ARBA" id="ARBA00022759"/>
    </source>
</evidence>
<dbReference type="EMBL" id="CABVLU010000002">
    <property type="protein sequence ID" value="VVT50781.1"/>
    <property type="molecule type" value="Genomic_DNA"/>
</dbReference>
<evidence type="ECO:0000256" key="9">
    <source>
        <dbReference type="ARBA" id="ARBA00023054"/>
    </source>
</evidence>
<dbReference type="InterPro" id="IPR047139">
    <property type="entry name" value="ANKZ1/VMS1"/>
</dbReference>
<feature type="region of interest" description="Disordered" evidence="11">
    <location>
        <begin position="380"/>
        <end position="417"/>
    </location>
</feature>
<evidence type="ECO:0000313" key="14">
    <source>
        <dbReference type="Proteomes" id="UP000398389"/>
    </source>
</evidence>
<feature type="active site" evidence="10">
    <location>
        <position position="275"/>
    </location>
</feature>
<comment type="domain">
    <text evidence="10">The VLRF1 domain mediates binding to the 60S ribosomal subunit.</text>
</comment>
<dbReference type="GeneID" id="43581696"/>
<gene>
    <name evidence="13" type="ORF">SAPINGB_P002878</name>
</gene>
<dbReference type="GO" id="GO:0005737">
    <property type="term" value="C:cytoplasm"/>
    <property type="evidence" value="ECO:0007669"/>
    <property type="project" value="UniProtKB-SubCell"/>
</dbReference>
<feature type="compositionally biased region" description="Low complexity" evidence="11">
    <location>
        <begin position="391"/>
        <end position="401"/>
    </location>
</feature>
<evidence type="ECO:0000256" key="11">
    <source>
        <dbReference type="SAM" id="MobiDB-lite"/>
    </source>
</evidence>
<dbReference type="GO" id="GO:0016787">
    <property type="term" value="F:hydrolase activity"/>
    <property type="evidence" value="ECO:0007669"/>
    <property type="project" value="UniProtKB-KW"/>
</dbReference>
<dbReference type="OrthoDB" id="429841at2759"/>
<comment type="similarity">
    <text evidence="2 10">Belongs to the ANKZF1/VMS1 family.</text>
</comment>
<dbReference type="Proteomes" id="UP000398389">
    <property type="component" value="Unassembled WGS sequence"/>
</dbReference>
<protein>
    <recommendedName>
        <fullName evidence="12">VLRF1 domain-containing protein</fullName>
    </recommendedName>
</protein>
<evidence type="ECO:0000256" key="2">
    <source>
        <dbReference type="ARBA" id="ARBA00009262"/>
    </source>
</evidence>
<dbReference type="PROSITE" id="PS52044">
    <property type="entry name" value="VLRF1"/>
    <property type="match status" value="1"/>
</dbReference>
<evidence type="ECO:0000259" key="12">
    <source>
        <dbReference type="PROSITE" id="PS52044"/>
    </source>
</evidence>
<dbReference type="GO" id="GO:0036503">
    <property type="term" value="P:ERAD pathway"/>
    <property type="evidence" value="ECO:0007669"/>
    <property type="project" value="TreeGrafter"/>
</dbReference>
<evidence type="ECO:0000256" key="7">
    <source>
        <dbReference type="ARBA" id="ARBA00022801"/>
    </source>
</evidence>
<feature type="region of interest" description="Disordered" evidence="11">
    <location>
        <begin position="265"/>
        <end position="292"/>
    </location>
</feature>
<evidence type="ECO:0000256" key="5">
    <source>
        <dbReference type="ARBA" id="ARBA00022737"/>
    </source>
</evidence>
<keyword evidence="8" id="KW-0040">ANK repeat</keyword>
<keyword evidence="9" id="KW-0175">Coiled coil</keyword>
<evidence type="ECO:0000256" key="10">
    <source>
        <dbReference type="PROSITE-ProRule" id="PRU01389"/>
    </source>
</evidence>
<dbReference type="RefSeq" id="XP_031853487.1">
    <property type="nucleotide sequence ID" value="XM_031997596.1"/>
</dbReference>
<proteinExistence type="inferred from homology"/>
<organism evidence="13 14">
    <name type="scientific">Magnusiomyces paraingens</name>
    <dbReference type="NCBI Taxonomy" id="2606893"/>
    <lineage>
        <taxon>Eukaryota</taxon>
        <taxon>Fungi</taxon>
        <taxon>Dikarya</taxon>
        <taxon>Ascomycota</taxon>
        <taxon>Saccharomycotina</taxon>
        <taxon>Dipodascomycetes</taxon>
        <taxon>Dipodascales</taxon>
        <taxon>Dipodascaceae</taxon>
        <taxon>Magnusiomyces</taxon>
    </lineage>
</organism>
<dbReference type="PANTHER" id="PTHR16036">
    <property type="entry name" value="ANKYRIN REPEAT AND ZINC FINGER DOMAIN-CONTAINING PROTEIN 1"/>
    <property type="match status" value="1"/>
</dbReference>
<evidence type="ECO:0000256" key="4">
    <source>
        <dbReference type="ARBA" id="ARBA00022722"/>
    </source>
</evidence>
<evidence type="ECO:0000256" key="8">
    <source>
        <dbReference type="ARBA" id="ARBA00023043"/>
    </source>
</evidence>
<reference evidence="13 14" key="1">
    <citation type="submission" date="2019-09" db="EMBL/GenBank/DDBJ databases">
        <authorList>
            <person name="Brejova B."/>
        </authorList>
    </citation>
    <scope>NUCLEOTIDE SEQUENCE [LARGE SCALE GENOMIC DNA]</scope>
</reference>
<comment type="subcellular location">
    <subcellularLocation>
        <location evidence="1">Cytoplasm</location>
    </subcellularLocation>
</comment>
<keyword evidence="7 10" id="KW-0378">Hydrolase</keyword>
<feature type="region of interest" description="Disordered" evidence="11">
    <location>
        <begin position="579"/>
        <end position="601"/>
    </location>
</feature>
<dbReference type="InterPro" id="IPR041175">
    <property type="entry name" value="VLRF1/Vms1"/>
</dbReference>
<dbReference type="AlphaFoldDB" id="A0A5E8BHU8"/>
<keyword evidence="3 10" id="KW-0963">Cytoplasm</keyword>
<evidence type="ECO:0000256" key="1">
    <source>
        <dbReference type="ARBA" id="ARBA00004496"/>
    </source>
</evidence>
<feature type="domain" description="VLRF1" evidence="12">
    <location>
        <begin position="217"/>
        <end position="375"/>
    </location>
</feature>
<dbReference type="GO" id="GO:0004519">
    <property type="term" value="F:endonuclease activity"/>
    <property type="evidence" value="ECO:0007669"/>
    <property type="project" value="UniProtKB-KW"/>
</dbReference>
<dbReference type="PANTHER" id="PTHR16036:SF2">
    <property type="entry name" value="TRNA ENDONUCLEASE ANKZF1"/>
    <property type="match status" value="1"/>
</dbReference>
<evidence type="ECO:0000313" key="13">
    <source>
        <dbReference type="EMBL" id="VVT50781.1"/>
    </source>
</evidence>